<protein>
    <submittedName>
        <fullName evidence="1">Uncharacterized protein</fullName>
    </submittedName>
</protein>
<accession>A0A2P2IKQ7</accession>
<dbReference type="AlphaFoldDB" id="A0A2P2IKQ7"/>
<proteinExistence type="predicted"/>
<sequence length="34" mass="3901">MAESFAMNGGDGPFSYVRNSDMQVLFFTMYFNLI</sequence>
<dbReference type="EMBL" id="GGEC01001323">
    <property type="protein sequence ID" value="MBW81806.1"/>
    <property type="molecule type" value="Transcribed_RNA"/>
</dbReference>
<reference evidence="1" key="1">
    <citation type="submission" date="2018-02" db="EMBL/GenBank/DDBJ databases">
        <title>Rhizophora mucronata_Transcriptome.</title>
        <authorList>
            <person name="Meera S.P."/>
            <person name="Sreeshan A."/>
            <person name="Augustine A."/>
        </authorList>
    </citation>
    <scope>NUCLEOTIDE SEQUENCE</scope>
    <source>
        <tissue evidence="1">Leaf</tissue>
    </source>
</reference>
<name>A0A2P2IKQ7_RHIMU</name>
<organism evidence="1">
    <name type="scientific">Rhizophora mucronata</name>
    <name type="common">Asiatic mangrove</name>
    <dbReference type="NCBI Taxonomy" id="61149"/>
    <lineage>
        <taxon>Eukaryota</taxon>
        <taxon>Viridiplantae</taxon>
        <taxon>Streptophyta</taxon>
        <taxon>Embryophyta</taxon>
        <taxon>Tracheophyta</taxon>
        <taxon>Spermatophyta</taxon>
        <taxon>Magnoliopsida</taxon>
        <taxon>eudicotyledons</taxon>
        <taxon>Gunneridae</taxon>
        <taxon>Pentapetalae</taxon>
        <taxon>rosids</taxon>
        <taxon>fabids</taxon>
        <taxon>Malpighiales</taxon>
        <taxon>Rhizophoraceae</taxon>
        <taxon>Rhizophora</taxon>
    </lineage>
</organism>
<evidence type="ECO:0000313" key="1">
    <source>
        <dbReference type="EMBL" id="MBW81806.1"/>
    </source>
</evidence>